<dbReference type="InterPro" id="IPR050353">
    <property type="entry name" value="PyrK_electron_transfer"/>
</dbReference>
<keyword evidence="7 11" id="KW-0665">Pyrimidine biosynthesis</keyword>
<evidence type="ECO:0000259" key="14">
    <source>
        <dbReference type="PROSITE" id="PS51384"/>
    </source>
</evidence>
<dbReference type="PROSITE" id="PS51384">
    <property type="entry name" value="FAD_FR"/>
    <property type="match status" value="1"/>
</dbReference>
<feature type="binding site" evidence="11 12">
    <location>
        <begin position="55"/>
        <end position="58"/>
    </location>
    <ligand>
        <name>FAD</name>
        <dbReference type="ChEBI" id="CHEBI:57692"/>
    </ligand>
</feature>
<dbReference type="Gene3D" id="2.10.240.10">
    <property type="entry name" value="Dihydroorotate dehydrogenase, electron transfer subunit"/>
    <property type="match status" value="1"/>
</dbReference>
<keyword evidence="9 11" id="KW-0408">Iron</keyword>
<evidence type="ECO:0000256" key="2">
    <source>
        <dbReference type="ARBA" id="ARBA00022448"/>
    </source>
</evidence>
<comment type="pathway">
    <text evidence="11">Pyrimidine metabolism; UMP biosynthesis via de novo pathway; orotate from (S)-dihydroorotate (NAD(+) route): step 1/1.</text>
</comment>
<evidence type="ECO:0000256" key="12">
    <source>
        <dbReference type="PIRSR" id="PIRSR006816-1"/>
    </source>
</evidence>
<keyword evidence="8 11" id="KW-0249">Electron transport</keyword>
<sequence>MRAACCKATVLSHSAPAADIRLLRVLWPDPGHAPHAGQFFTLRSWGAEEAPFLSRPISVHKWEPETLTVSFLYQIVGQGTARLAALKEGDALQLTGPMGNGFDVPDIAARYEKIALVGGGIGTAPLYQLARELAAAGRKPDVFFGFRDEPYCMEQYRGLAGLVKVSTDSGRVGFHGFVTQLYDPAAYDVVLICGPTPMMRNAARLCAEKGTPCLVSLEKKMACGIGACLGCTIETASGARSVCKDGPVFAGTEVFGWQT</sequence>
<keyword evidence="6 11" id="KW-0274">FAD</keyword>
<comment type="caution">
    <text evidence="15">The sequence shown here is derived from an EMBL/GenBank/DDBJ whole genome shotgun (WGS) entry which is preliminary data.</text>
</comment>
<evidence type="ECO:0000313" key="16">
    <source>
        <dbReference type="Proteomes" id="UP000824065"/>
    </source>
</evidence>
<dbReference type="EMBL" id="DXBJ01000047">
    <property type="protein sequence ID" value="HIZ58232.1"/>
    <property type="molecule type" value="Genomic_DNA"/>
</dbReference>
<comment type="subunit">
    <text evidence="11">Heterotetramer of 2 PyrK and 2 PyrD type B subunits.</text>
</comment>
<feature type="domain" description="FAD-binding FR-type" evidence="14">
    <location>
        <begin position="3"/>
        <end position="104"/>
    </location>
</feature>
<evidence type="ECO:0000313" key="15">
    <source>
        <dbReference type="EMBL" id="HIZ58232.1"/>
    </source>
</evidence>
<dbReference type="GO" id="GO:0051537">
    <property type="term" value="F:2 iron, 2 sulfur cluster binding"/>
    <property type="evidence" value="ECO:0007669"/>
    <property type="project" value="UniProtKB-KW"/>
</dbReference>
<comment type="similarity">
    <text evidence="1 11">Belongs to the PyrK family.</text>
</comment>
<dbReference type="GO" id="GO:0046872">
    <property type="term" value="F:metal ion binding"/>
    <property type="evidence" value="ECO:0007669"/>
    <property type="project" value="UniProtKB-KW"/>
</dbReference>
<reference evidence="15" key="1">
    <citation type="journal article" date="2021" name="PeerJ">
        <title>Extensive microbial diversity within the chicken gut microbiome revealed by metagenomics and culture.</title>
        <authorList>
            <person name="Gilroy R."/>
            <person name="Ravi A."/>
            <person name="Getino M."/>
            <person name="Pursley I."/>
            <person name="Horton D.L."/>
            <person name="Alikhan N.F."/>
            <person name="Baker D."/>
            <person name="Gharbi K."/>
            <person name="Hall N."/>
            <person name="Watson M."/>
            <person name="Adriaenssens E.M."/>
            <person name="Foster-Nyarko E."/>
            <person name="Jarju S."/>
            <person name="Secka A."/>
            <person name="Antonio M."/>
            <person name="Oren A."/>
            <person name="Chaudhuri R.R."/>
            <person name="La Ragione R."/>
            <person name="Hildebrand F."/>
            <person name="Pallen M.J."/>
        </authorList>
    </citation>
    <scope>NUCLEOTIDE SEQUENCE</scope>
    <source>
        <strain evidence="15">ChiBcec16-3735</strain>
    </source>
</reference>
<dbReference type="InterPro" id="IPR019480">
    <property type="entry name" value="Dihydroorotate_DH_Fe-S-bd"/>
</dbReference>
<accession>A0A9D2FGZ0</accession>
<keyword evidence="3 11" id="KW-0285">Flavoprotein</keyword>
<dbReference type="PANTHER" id="PTHR43513:SF3">
    <property type="entry name" value="DIHYDROOROTATE DEHYDROGENASE B (NAD(+)), ELECTRON TRANSFER SUBUNIT-RELATED"/>
    <property type="match status" value="1"/>
</dbReference>
<keyword evidence="10 11" id="KW-0411">Iron-sulfur</keyword>
<dbReference type="NCBIfam" id="NF000798">
    <property type="entry name" value="PRK00054.1-3"/>
    <property type="match status" value="1"/>
</dbReference>
<dbReference type="SUPFAM" id="SSF63380">
    <property type="entry name" value="Riboflavin synthase domain-like"/>
    <property type="match status" value="1"/>
</dbReference>
<feature type="binding site" evidence="11 12">
    <location>
        <begin position="72"/>
        <end position="74"/>
    </location>
    <ligand>
        <name>FAD</name>
        <dbReference type="ChEBI" id="CHEBI:57692"/>
    </ligand>
</feature>
<dbReference type="GO" id="GO:0044205">
    <property type="term" value="P:'de novo' UMP biosynthetic process"/>
    <property type="evidence" value="ECO:0007669"/>
    <property type="project" value="UniProtKB-UniRule"/>
</dbReference>
<evidence type="ECO:0000256" key="10">
    <source>
        <dbReference type="ARBA" id="ARBA00023014"/>
    </source>
</evidence>
<comment type="cofactor">
    <cofactor evidence="11">
        <name>[2Fe-2S] cluster</name>
        <dbReference type="ChEBI" id="CHEBI:190135"/>
    </cofactor>
    <text evidence="11">Binds 1 [2Fe-2S] cluster per subunit.</text>
</comment>
<keyword evidence="4 11" id="KW-0001">2Fe-2S</keyword>
<dbReference type="InterPro" id="IPR039261">
    <property type="entry name" value="FNR_nucleotide-bd"/>
</dbReference>
<evidence type="ECO:0000256" key="1">
    <source>
        <dbReference type="ARBA" id="ARBA00006422"/>
    </source>
</evidence>
<comment type="function">
    <text evidence="11">Responsible for channeling the electrons from the oxidation of dihydroorotate from the FMN redox center in the PyrD type B subunit to the ultimate electron acceptor NAD(+).</text>
</comment>
<feature type="binding site" evidence="11 13">
    <location>
        <position position="228"/>
    </location>
    <ligand>
        <name>[2Fe-2S] cluster</name>
        <dbReference type="ChEBI" id="CHEBI:190135"/>
    </ligand>
</feature>
<feature type="binding site" evidence="11 13">
    <location>
        <position position="231"/>
    </location>
    <ligand>
        <name>[2Fe-2S] cluster</name>
        <dbReference type="ChEBI" id="CHEBI:190135"/>
    </ligand>
</feature>
<evidence type="ECO:0000256" key="4">
    <source>
        <dbReference type="ARBA" id="ARBA00022714"/>
    </source>
</evidence>
<dbReference type="CDD" id="cd06218">
    <property type="entry name" value="DHOD_e_trans"/>
    <property type="match status" value="1"/>
</dbReference>
<dbReference type="GO" id="GO:0050660">
    <property type="term" value="F:flavin adenine dinucleotide binding"/>
    <property type="evidence" value="ECO:0007669"/>
    <property type="project" value="InterPro"/>
</dbReference>
<keyword evidence="5 11" id="KW-0479">Metal-binding</keyword>
<dbReference type="SUPFAM" id="SSF52343">
    <property type="entry name" value="Ferredoxin reductase-like, C-terminal NADP-linked domain"/>
    <property type="match status" value="1"/>
</dbReference>
<evidence type="ECO:0000256" key="11">
    <source>
        <dbReference type="HAMAP-Rule" id="MF_01211"/>
    </source>
</evidence>
<protein>
    <recommendedName>
        <fullName evidence="11">Dihydroorotate dehydrogenase B (NAD(+)), electron transfer subunit</fullName>
    </recommendedName>
    <alternativeName>
        <fullName evidence="11">Dihydroorotate oxidase B, electron transfer subunit</fullName>
    </alternativeName>
</protein>
<dbReference type="GO" id="GO:0009055">
    <property type="term" value="F:electron transfer activity"/>
    <property type="evidence" value="ECO:0007669"/>
    <property type="project" value="UniProtKB-UniRule"/>
</dbReference>
<dbReference type="AlphaFoldDB" id="A0A9D2FGZ0"/>
<dbReference type="Pfam" id="PF10418">
    <property type="entry name" value="DHODB_Fe-S_bind"/>
    <property type="match status" value="1"/>
</dbReference>
<proteinExistence type="inferred from homology"/>
<dbReference type="HAMAP" id="MF_01211">
    <property type="entry name" value="DHODB_Fe_S_bind"/>
    <property type="match status" value="1"/>
</dbReference>
<organism evidence="15 16">
    <name type="scientific">Candidatus Faecalibacterium gallistercoris</name>
    <dbReference type="NCBI Taxonomy" id="2838579"/>
    <lineage>
        <taxon>Bacteria</taxon>
        <taxon>Bacillati</taxon>
        <taxon>Bacillota</taxon>
        <taxon>Clostridia</taxon>
        <taxon>Eubacteriales</taxon>
        <taxon>Oscillospiraceae</taxon>
        <taxon>Faecalibacterium</taxon>
    </lineage>
</organism>
<dbReference type="PANTHER" id="PTHR43513">
    <property type="entry name" value="DIHYDROOROTATE DEHYDROGENASE B (NAD(+)), ELECTRON TRANSFER SUBUNIT"/>
    <property type="match status" value="1"/>
</dbReference>
<reference evidence="15" key="2">
    <citation type="submission" date="2021-04" db="EMBL/GenBank/DDBJ databases">
        <authorList>
            <person name="Gilroy R."/>
        </authorList>
    </citation>
    <scope>NUCLEOTIDE SEQUENCE</scope>
    <source>
        <strain evidence="15">ChiBcec16-3735</strain>
    </source>
</reference>
<evidence type="ECO:0000256" key="3">
    <source>
        <dbReference type="ARBA" id="ARBA00022630"/>
    </source>
</evidence>
<name>A0A9D2FGZ0_9FIRM</name>
<dbReference type="InterPro" id="IPR012165">
    <property type="entry name" value="Cyt_c3_hydrogenase_gsu"/>
</dbReference>
<evidence type="ECO:0000256" key="13">
    <source>
        <dbReference type="PIRSR" id="PIRSR006816-2"/>
    </source>
</evidence>
<dbReference type="GO" id="GO:0016491">
    <property type="term" value="F:oxidoreductase activity"/>
    <property type="evidence" value="ECO:0007669"/>
    <property type="project" value="InterPro"/>
</dbReference>
<dbReference type="Gene3D" id="3.40.50.80">
    <property type="entry name" value="Nucleotide-binding domain of ferredoxin-NADP reductase (FNR) module"/>
    <property type="match status" value="1"/>
</dbReference>
<dbReference type="Proteomes" id="UP000824065">
    <property type="component" value="Unassembled WGS sequence"/>
</dbReference>
<dbReference type="Gene3D" id="2.40.30.10">
    <property type="entry name" value="Translation factors"/>
    <property type="match status" value="1"/>
</dbReference>
<evidence type="ECO:0000256" key="7">
    <source>
        <dbReference type="ARBA" id="ARBA00022975"/>
    </source>
</evidence>
<gene>
    <name evidence="11" type="primary">pyrK</name>
    <name evidence="15" type="ORF">H9725_06595</name>
</gene>
<evidence type="ECO:0000256" key="6">
    <source>
        <dbReference type="ARBA" id="ARBA00022827"/>
    </source>
</evidence>
<dbReference type="InterPro" id="IPR023455">
    <property type="entry name" value="Dihydroorotate_DHASE_ETsu"/>
</dbReference>
<comment type="cofactor">
    <cofactor evidence="13">
        <name>[2Fe-2S] cluster</name>
        <dbReference type="ChEBI" id="CHEBI:190135"/>
    </cofactor>
    <text evidence="13">Binds 1 [2Fe-2S] cluster per subunit.</text>
</comment>
<evidence type="ECO:0000256" key="5">
    <source>
        <dbReference type="ARBA" id="ARBA00022723"/>
    </source>
</evidence>
<dbReference type="PIRSF" id="PIRSF006816">
    <property type="entry name" value="Cyc3_hyd_g"/>
    <property type="match status" value="1"/>
</dbReference>
<feature type="binding site" evidence="11 12">
    <location>
        <begin position="79"/>
        <end position="80"/>
    </location>
    <ligand>
        <name>FAD</name>
        <dbReference type="ChEBI" id="CHEBI:57692"/>
    </ligand>
</feature>
<evidence type="ECO:0000256" key="9">
    <source>
        <dbReference type="ARBA" id="ARBA00023004"/>
    </source>
</evidence>
<dbReference type="InterPro" id="IPR037117">
    <property type="entry name" value="Dihydroorotate_DH_ele_sf"/>
</dbReference>
<keyword evidence="2 11" id="KW-0813">Transport</keyword>
<feature type="binding site" evidence="11 13">
    <location>
        <position position="223"/>
    </location>
    <ligand>
        <name>[2Fe-2S] cluster</name>
        <dbReference type="ChEBI" id="CHEBI:190135"/>
    </ligand>
</feature>
<comment type="cofactor">
    <cofactor evidence="11 12">
        <name>FAD</name>
        <dbReference type="ChEBI" id="CHEBI:57692"/>
    </cofactor>
    <text evidence="11 12">Binds 1 FAD per subunit.</text>
</comment>
<dbReference type="InterPro" id="IPR017938">
    <property type="entry name" value="Riboflavin_synthase-like_b-brl"/>
</dbReference>
<evidence type="ECO:0000256" key="8">
    <source>
        <dbReference type="ARBA" id="ARBA00022982"/>
    </source>
</evidence>
<feature type="binding site" evidence="11 13">
    <location>
        <position position="243"/>
    </location>
    <ligand>
        <name>[2Fe-2S] cluster</name>
        <dbReference type="ChEBI" id="CHEBI:190135"/>
    </ligand>
</feature>
<dbReference type="InterPro" id="IPR017927">
    <property type="entry name" value="FAD-bd_FR_type"/>
</dbReference>